<evidence type="ECO:0008006" key="4">
    <source>
        <dbReference type="Google" id="ProtNLM"/>
    </source>
</evidence>
<feature type="chain" id="PRO_5046754439" description="DUF1002 domain-containing protein" evidence="1">
    <location>
        <begin position="28"/>
        <end position="447"/>
    </location>
</feature>
<sequence>MNTKRFAKQTITGGVAAALLLGSFAYAPQVKPAYAAEVQQTAAASSPLVANYLRNLATYTSWVADKNTDDVESDLFSGKTLIESSGLPASELRDRLINNFNSYVNSNAPAGLSSEEIQRICEEGARQIGEAISQPGYQPNDSQASVNLKAVIQQRLNSLAADVALIANDDIENIDSKLESGSTLAIASGLTQAVLIDSLRDLMYASIDSAVGQIPVDPEKVRQAKEDALRQLRTAITTPGGYHTSNVPSEVNLNDIVNNRISFIISDAATIADKNYNDVVEELQSGRTLAQAVGMTQSDLSVALNNIVQKEIDSAADQNAIDPELVTKAKNDAAAKIGNILSQEGYTGSSSTASTNITSKVDERLKLIVSEAATLADKETYEVQDLVDQGASLAIATGISGMDLFERLMKPINQFIDGLSSDADVVAAAKAKAAEQVRTWVNFGFNN</sequence>
<evidence type="ECO:0000313" key="2">
    <source>
        <dbReference type="EMBL" id="MFD1219223.1"/>
    </source>
</evidence>
<protein>
    <recommendedName>
        <fullName evidence="4">DUF1002 domain-containing protein</fullName>
    </recommendedName>
</protein>
<organism evidence="2 3">
    <name type="scientific">Paenibacillus vulneris</name>
    <dbReference type="NCBI Taxonomy" id="1133364"/>
    <lineage>
        <taxon>Bacteria</taxon>
        <taxon>Bacillati</taxon>
        <taxon>Bacillota</taxon>
        <taxon>Bacilli</taxon>
        <taxon>Bacillales</taxon>
        <taxon>Paenibacillaceae</taxon>
        <taxon>Paenibacillus</taxon>
    </lineage>
</organism>
<dbReference type="EMBL" id="JBHTLU010000008">
    <property type="protein sequence ID" value="MFD1219223.1"/>
    <property type="molecule type" value="Genomic_DNA"/>
</dbReference>
<evidence type="ECO:0000256" key="1">
    <source>
        <dbReference type="SAM" id="SignalP"/>
    </source>
</evidence>
<comment type="caution">
    <text evidence="2">The sequence shown here is derived from an EMBL/GenBank/DDBJ whole genome shotgun (WGS) entry which is preliminary data.</text>
</comment>
<reference evidence="3" key="1">
    <citation type="journal article" date="2019" name="Int. J. Syst. Evol. Microbiol.">
        <title>The Global Catalogue of Microorganisms (GCM) 10K type strain sequencing project: providing services to taxonomists for standard genome sequencing and annotation.</title>
        <authorList>
            <consortium name="The Broad Institute Genomics Platform"/>
            <consortium name="The Broad Institute Genome Sequencing Center for Infectious Disease"/>
            <person name="Wu L."/>
            <person name="Ma J."/>
        </authorList>
    </citation>
    <scope>NUCLEOTIDE SEQUENCE [LARGE SCALE GENOMIC DNA]</scope>
    <source>
        <strain evidence="3">CCUG 53270</strain>
    </source>
</reference>
<gene>
    <name evidence="2" type="ORF">ACFQ4B_03735</name>
</gene>
<dbReference type="RefSeq" id="WP_345591746.1">
    <property type="nucleotide sequence ID" value="NZ_BAABJG010000028.1"/>
</dbReference>
<evidence type="ECO:0000313" key="3">
    <source>
        <dbReference type="Proteomes" id="UP001597180"/>
    </source>
</evidence>
<dbReference type="Proteomes" id="UP001597180">
    <property type="component" value="Unassembled WGS sequence"/>
</dbReference>
<accession>A0ABW3UEW3</accession>
<keyword evidence="3" id="KW-1185">Reference proteome</keyword>
<proteinExistence type="predicted"/>
<keyword evidence="1" id="KW-0732">Signal</keyword>
<name>A0ABW3UEW3_9BACL</name>
<feature type="signal peptide" evidence="1">
    <location>
        <begin position="1"/>
        <end position="27"/>
    </location>
</feature>